<dbReference type="SMART" id="SM01040">
    <property type="entry name" value="Bro-N"/>
    <property type="match status" value="1"/>
</dbReference>
<keyword evidence="3" id="KW-1185">Reference proteome</keyword>
<dbReference type="InterPro" id="IPR003497">
    <property type="entry name" value="BRO_N_domain"/>
</dbReference>
<dbReference type="PROSITE" id="PS51750">
    <property type="entry name" value="BRO_N"/>
    <property type="match status" value="1"/>
</dbReference>
<organism evidence="2 3">
    <name type="scientific">Actinomyces lilanjuaniae</name>
    <dbReference type="NCBI Taxonomy" id="2321394"/>
    <lineage>
        <taxon>Bacteria</taxon>
        <taxon>Bacillati</taxon>
        <taxon>Actinomycetota</taxon>
        <taxon>Actinomycetes</taxon>
        <taxon>Actinomycetales</taxon>
        <taxon>Actinomycetaceae</taxon>
        <taxon>Actinomyces</taxon>
    </lineage>
</organism>
<dbReference type="PANTHER" id="PTHR36180:SF2">
    <property type="entry name" value="BRO FAMILY PROTEIN"/>
    <property type="match status" value="1"/>
</dbReference>
<feature type="domain" description="Bro-N" evidence="1">
    <location>
        <begin position="2"/>
        <end position="111"/>
    </location>
</feature>
<protein>
    <recommendedName>
        <fullName evidence="1">Bro-N domain-containing protein</fullName>
    </recommendedName>
</protein>
<sequence>MTTEITPFTYEDTQVRVITDTDGALWFVAKDVCDILGTATRDLRKILDEDELTNTDTIHIGEIATENGGRAPLLVSESGLYSLVLRSRRPEARPFRRWVTHEVLPSIRKHGGYISPTATGDQADDLLRRSRAQIDLLQAARGLVHADHLEARARVVLARGLGEAPDIDPARRPLYVQDFLRSISNGQVRKVYAYTETDRDLLDQVWTATKETAA</sequence>
<dbReference type="Pfam" id="PF02498">
    <property type="entry name" value="Bro-N"/>
    <property type="match status" value="1"/>
</dbReference>
<proteinExistence type="predicted"/>
<evidence type="ECO:0000313" key="3">
    <source>
        <dbReference type="Proteomes" id="UP000273001"/>
    </source>
</evidence>
<dbReference type="PANTHER" id="PTHR36180">
    <property type="entry name" value="DNA-BINDING PROTEIN-RELATED-RELATED"/>
    <property type="match status" value="1"/>
</dbReference>
<dbReference type="EMBL" id="CP032514">
    <property type="protein sequence ID" value="AYD89687.1"/>
    <property type="molecule type" value="Genomic_DNA"/>
</dbReference>
<dbReference type="Proteomes" id="UP000273001">
    <property type="component" value="Chromosome"/>
</dbReference>
<reference evidence="2 3" key="1">
    <citation type="submission" date="2018-09" db="EMBL/GenBank/DDBJ databases">
        <authorList>
            <person name="Li J."/>
        </authorList>
    </citation>
    <scope>NUCLEOTIDE SEQUENCE [LARGE SCALE GENOMIC DNA]</scope>
    <source>
        <strain evidence="2 3">2129</strain>
    </source>
</reference>
<evidence type="ECO:0000313" key="2">
    <source>
        <dbReference type="EMBL" id="AYD89687.1"/>
    </source>
</evidence>
<name>A0ABN5PRJ6_9ACTO</name>
<accession>A0ABN5PRJ6</accession>
<gene>
    <name evidence="2" type="ORF">D5R93_05820</name>
</gene>
<evidence type="ECO:0000259" key="1">
    <source>
        <dbReference type="PROSITE" id="PS51750"/>
    </source>
</evidence>
<dbReference type="RefSeq" id="WP_120204316.1">
    <property type="nucleotide sequence ID" value="NZ_CP032514.1"/>
</dbReference>